<evidence type="ECO:0000256" key="4">
    <source>
        <dbReference type="ARBA" id="ARBA00022989"/>
    </source>
</evidence>
<dbReference type="Pfam" id="PF07690">
    <property type="entry name" value="MFS_1"/>
    <property type="match status" value="1"/>
</dbReference>
<dbReference type="FunFam" id="1.20.1250.20:FF:000082">
    <property type="entry name" value="MFS multidrug transporter, putative"/>
    <property type="match status" value="1"/>
</dbReference>
<dbReference type="PROSITE" id="PS50850">
    <property type="entry name" value="MFS"/>
    <property type="match status" value="1"/>
</dbReference>
<dbReference type="InterPro" id="IPR036249">
    <property type="entry name" value="Thioredoxin-like_sf"/>
</dbReference>
<evidence type="ECO:0000313" key="10">
    <source>
        <dbReference type="Proteomes" id="UP001150942"/>
    </source>
</evidence>
<feature type="transmembrane region" description="Helical" evidence="7">
    <location>
        <begin position="369"/>
        <end position="387"/>
    </location>
</feature>
<dbReference type="GO" id="GO:0005886">
    <property type="term" value="C:plasma membrane"/>
    <property type="evidence" value="ECO:0007669"/>
    <property type="project" value="UniProtKB-SubCell"/>
</dbReference>
<feature type="transmembrane region" description="Helical" evidence="7">
    <location>
        <begin position="159"/>
        <end position="177"/>
    </location>
</feature>
<keyword evidence="3 7" id="KW-0812">Transmembrane</keyword>
<dbReference type="Proteomes" id="UP001150942">
    <property type="component" value="Unassembled WGS sequence"/>
</dbReference>
<dbReference type="PANTHER" id="PTHR23502:SF38">
    <property type="entry name" value="POLYAMINE TRANSPORTER 4"/>
    <property type="match status" value="1"/>
</dbReference>
<accession>A0A9W9JCE3</accession>
<gene>
    <name evidence="9" type="ORF">N7449_009609</name>
</gene>
<dbReference type="InterPro" id="IPR036259">
    <property type="entry name" value="MFS_trans_sf"/>
</dbReference>
<keyword evidence="5 7" id="KW-0472">Membrane</keyword>
<evidence type="ECO:0000259" key="8">
    <source>
        <dbReference type="PROSITE" id="PS50850"/>
    </source>
</evidence>
<evidence type="ECO:0000256" key="5">
    <source>
        <dbReference type="ARBA" id="ARBA00023136"/>
    </source>
</evidence>
<dbReference type="InterPro" id="IPR011701">
    <property type="entry name" value="MFS"/>
</dbReference>
<sequence length="689" mass="75167">MVQLGDDPEANIQGPTEVLQSSSKDTLENAIGTIAEKPNRSETWNWDDDPSNPYNWPTSKKVLQVVMIGWSAFTTTVGVSILSPAHSQFMEEFGVSSTVAILPLSLYVFALALGPIVGGPLSETVGRYPVYIGAIGLGTLFTLGVGFSPTFVGLCILRFLAGFCYAPTLAIAAGTLNETFKPVQRALPSAIFILTPFLGPGLGPVIGSFIVSRKGWRWTQWTTIFFSIFTGITIAISKETFHPIVKRRRAKELGLELPPSPPLSSKLRLFVTISLLRPIHMLLTEPIVGFICLYIACEFATLFSFFAAFPLIFQGIYHFSIEDYGLVFLAIVVGSLLGTVTVILCNVFLYLPKVSKHPDGQVPPEYRLYPALIGSVGLPVGLFWFAWTTRADISWASPVVAIVVFAWGNLCVFVSTTQYIVNTYHGLTVASAMSANGLARYGLAAAFPLFTVQMYTRLGAGWASSLLGFIAVALLPVPLSSNNTTSIMPVPQISFYFDIGSPFACIAFHALRTSPVFAPCDIDYVPVSLRDLFQTCQNTPPLAVKSFHVEAIPEGFPASTSDVQFALSLLATQFPDKLVLTEDKLYREFWKEGSSGVLTQSGFTAFFESELGAENAKQIVDQFKGIEAKAALDGNTQQVFTSGAFGLPWFDCINSQEKNEVFWAIDHLGRLVDFLQLDASLDKSSRILL</sequence>
<comment type="subcellular location">
    <subcellularLocation>
        <location evidence="1">Cell membrane</location>
        <topology evidence="1">Multi-pass membrane protein</topology>
    </subcellularLocation>
</comment>
<dbReference type="SUPFAM" id="SSF52833">
    <property type="entry name" value="Thioredoxin-like"/>
    <property type="match status" value="1"/>
</dbReference>
<feature type="transmembrane region" description="Helical" evidence="7">
    <location>
        <begin position="459"/>
        <end position="479"/>
    </location>
</feature>
<dbReference type="Gene3D" id="1.20.1250.20">
    <property type="entry name" value="MFS general substrate transporter like domains"/>
    <property type="match status" value="1"/>
</dbReference>
<feature type="region of interest" description="Disordered" evidence="6">
    <location>
        <begin position="1"/>
        <end position="23"/>
    </location>
</feature>
<protein>
    <submittedName>
        <fullName evidence="9">Major facilitator superfamily</fullName>
    </submittedName>
</protein>
<comment type="similarity">
    <text evidence="2">Belongs to the major facilitator superfamily.</text>
</comment>
<feature type="transmembrane region" description="Helical" evidence="7">
    <location>
        <begin position="189"/>
        <end position="211"/>
    </location>
</feature>
<dbReference type="InterPro" id="IPR020846">
    <property type="entry name" value="MFS_dom"/>
</dbReference>
<reference evidence="9" key="1">
    <citation type="submission" date="2022-11" db="EMBL/GenBank/DDBJ databases">
        <authorList>
            <person name="Petersen C."/>
        </authorList>
    </citation>
    <scope>NUCLEOTIDE SEQUENCE</scope>
    <source>
        <strain evidence="9">IBT 20477</strain>
    </source>
</reference>
<feature type="transmembrane region" description="Helical" evidence="7">
    <location>
        <begin position="128"/>
        <end position="147"/>
    </location>
</feature>
<evidence type="ECO:0000256" key="6">
    <source>
        <dbReference type="SAM" id="MobiDB-lite"/>
    </source>
</evidence>
<dbReference type="OrthoDB" id="3936150at2759"/>
<evidence type="ECO:0000313" key="9">
    <source>
        <dbReference type="EMBL" id="KAJ5193467.1"/>
    </source>
</evidence>
<evidence type="ECO:0000256" key="7">
    <source>
        <dbReference type="SAM" id="Phobius"/>
    </source>
</evidence>
<dbReference type="GO" id="GO:0015606">
    <property type="term" value="F:spermidine transmembrane transporter activity"/>
    <property type="evidence" value="ECO:0007669"/>
    <property type="project" value="TreeGrafter"/>
</dbReference>
<reference evidence="9" key="2">
    <citation type="journal article" date="2023" name="IMA Fungus">
        <title>Comparative genomic study of the Penicillium genus elucidates a diverse pangenome and 15 lateral gene transfer events.</title>
        <authorList>
            <person name="Petersen C."/>
            <person name="Sorensen T."/>
            <person name="Nielsen M.R."/>
            <person name="Sondergaard T.E."/>
            <person name="Sorensen J.L."/>
            <person name="Fitzpatrick D.A."/>
            <person name="Frisvad J.C."/>
            <person name="Nielsen K.L."/>
        </authorList>
    </citation>
    <scope>NUCLEOTIDE SEQUENCE</scope>
    <source>
        <strain evidence="9">IBT 20477</strain>
    </source>
</reference>
<feature type="domain" description="Major facilitator superfamily (MFS) profile" evidence="8">
    <location>
        <begin position="64"/>
        <end position="483"/>
    </location>
</feature>
<comment type="caution">
    <text evidence="9">The sequence shown here is derived from an EMBL/GenBank/DDBJ whole genome shotgun (WGS) entry which is preliminary data.</text>
</comment>
<keyword evidence="4 7" id="KW-1133">Transmembrane helix</keyword>
<name>A0A9W9JCE3_9EURO</name>
<proteinExistence type="inferred from homology"/>
<evidence type="ECO:0000256" key="2">
    <source>
        <dbReference type="ARBA" id="ARBA00008335"/>
    </source>
</evidence>
<dbReference type="AlphaFoldDB" id="A0A9W9JCE3"/>
<dbReference type="SUPFAM" id="SSF103473">
    <property type="entry name" value="MFS general substrate transporter"/>
    <property type="match status" value="1"/>
</dbReference>
<keyword evidence="10" id="KW-1185">Reference proteome</keyword>
<evidence type="ECO:0000256" key="3">
    <source>
        <dbReference type="ARBA" id="ARBA00022692"/>
    </source>
</evidence>
<dbReference type="CDD" id="cd17323">
    <property type="entry name" value="MFS_Tpo1_MDR_like"/>
    <property type="match status" value="1"/>
</dbReference>
<feature type="transmembrane region" description="Helical" evidence="7">
    <location>
        <begin position="218"/>
        <end position="237"/>
    </location>
</feature>
<feature type="transmembrane region" description="Helical" evidence="7">
    <location>
        <begin position="94"/>
        <end position="116"/>
    </location>
</feature>
<dbReference type="EMBL" id="JAPQKQ010000006">
    <property type="protein sequence ID" value="KAJ5193467.1"/>
    <property type="molecule type" value="Genomic_DNA"/>
</dbReference>
<organism evidence="9 10">
    <name type="scientific">Penicillium cf. viridicatum</name>
    <dbReference type="NCBI Taxonomy" id="2972119"/>
    <lineage>
        <taxon>Eukaryota</taxon>
        <taxon>Fungi</taxon>
        <taxon>Dikarya</taxon>
        <taxon>Ascomycota</taxon>
        <taxon>Pezizomycotina</taxon>
        <taxon>Eurotiomycetes</taxon>
        <taxon>Eurotiomycetidae</taxon>
        <taxon>Eurotiales</taxon>
        <taxon>Aspergillaceae</taxon>
        <taxon>Penicillium</taxon>
    </lineage>
</organism>
<feature type="transmembrane region" description="Helical" evidence="7">
    <location>
        <begin position="399"/>
        <end position="421"/>
    </location>
</feature>
<feature type="transmembrane region" description="Helical" evidence="7">
    <location>
        <begin position="325"/>
        <end position="349"/>
    </location>
</feature>
<dbReference type="Gene3D" id="3.40.30.10">
    <property type="entry name" value="Glutaredoxin"/>
    <property type="match status" value="1"/>
</dbReference>
<feature type="transmembrane region" description="Helical" evidence="7">
    <location>
        <begin position="62"/>
        <end position="82"/>
    </location>
</feature>
<dbReference type="PANTHER" id="PTHR23502">
    <property type="entry name" value="MAJOR FACILITATOR SUPERFAMILY"/>
    <property type="match status" value="1"/>
</dbReference>
<dbReference type="GO" id="GO:0000297">
    <property type="term" value="F:spermine transmembrane transporter activity"/>
    <property type="evidence" value="ECO:0007669"/>
    <property type="project" value="TreeGrafter"/>
</dbReference>
<feature type="transmembrane region" description="Helical" evidence="7">
    <location>
        <begin position="287"/>
        <end position="313"/>
    </location>
</feature>
<evidence type="ECO:0000256" key="1">
    <source>
        <dbReference type="ARBA" id="ARBA00004651"/>
    </source>
</evidence>